<dbReference type="InterPro" id="IPR036047">
    <property type="entry name" value="F-box-like_dom_sf"/>
</dbReference>
<organism evidence="2">
    <name type="scientific">Homalodisca liturata</name>
    <dbReference type="NCBI Taxonomy" id="320908"/>
    <lineage>
        <taxon>Eukaryota</taxon>
        <taxon>Metazoa</taxon>
        <taxon>Ecdysozoa</taxon>
        <taxon>Arthropoda</taxon>
        <taxon>Hexapoda</taxon>
        <taxon>Insecta</taxon>
        <taxon>Pterygota</taxon>
        <taxon>Neoptera</taxon>
        <taxon>Paraneoptera</taxon>
        <taxon>Hemiptera</taxon>
        <taxon>Auchenorrhyncha</taxon>
        <taxon>Membracoidea</taxon>
        <taxon>Cicadellidae</taxon>
        <taxon>Cicadellinae</taxon>
        <taxon>Proconiini</taxon>
        <taxon>Homalodisca</taxon>
    </lineage>
</organism>
<dbReference type="AlphaFoldDB" id="A0A1B6I1I8"/>
<dbReference type="EMBL" id="GECU01026952">
    <property type="protein sequence ID" value="JAS80754.1"/>
    <property type="molecule type" value="Transcribed_RNA"/>
</dbReference>
<protein>
    <recommendedName>
        <fullName evidence="1">F-box domain-containing protein</fullName>
    </recommendedName>
</protein>
<accession>A0A1B6I1I8</accession>
<reference evidence="2" key="1">
    <citation type="submission" date="2015-11" db="EMBL/GenBank/DDBJ databases">
        <title>De novo transcriptome assembly of four potential Pierce s Disease insect vectors from Arizona vineyards.</title>
        <authorList>
            <person name="Tassone E.E."/>
        </authorList>
    </citation>
    <scope>NUCLEOTIDE SEQUENCE</scope>
</reference>
<name>A0A1B6I1I8_9HEMI</name>
<proteinExistence type="predicted"/>
<evidence type="ECO:0000313" key="2">
    <source>
        <dbReference type="EMBL" id="JAS80754.1"/>
    </source>
</evidence>
<evidence type="ECO:0000259" key="1">
    <source>
        <dbReference type="PROSITE" id="PS50181"/>
    </source>
</evidence>
<dbReference type="Gene3D" id="1.20.1280.50">
    <property type="match status" value="1"/>
</dbReference>
<feature type="non-terminal residue" evidence="2">
    <location>
        <position position="1"/>
    </location>
</feature>
<dbReference type="InterPro" id="IPR001810">
    <property type="entry name" value="F-box_dom"/>
</dbReference>
<dbReference type="SMART" id="SM00256">
    <property type="entry name" value="FBOX"/>
    <property type="match status" value="1"/>
</dbReference>
<sequence>LRRIVILFLEIMETSQFECAASLECIPQEVIEIIAATLSVEDLVACCGISRRLREVFGSDNLWKKHCDPELAEYLRTTPCSVEPPFVSPETEDCTLSPIGCWRLAFMRENHLWNNWRQGKYKKEKMQMLSGFKNVPTTFPIRRFITNDSVLSLSSDVLEIFDVKEFPFKEVVQPISLPVNASSCGWKIEVMDNKIVAIALSNVQIYDLDYTTGLYSLEHTFFFEESEKLNIKDVTVLKREFEARHVMPLFRGFRIVEGKFFVGALLRESTLHIWNLEKGIKLKVEDCPTLHVTDSVKGSGTNNLIMSIRRSDTDSTTFVAYSLTSLSFLPFRIVKEGLFQFVVHKEHIGIHSYDFIEVYDYLTSVLLISYPTNDIQFQNHAIHPQFLGDNLLFVSDTVLKLFNPVTKSVHPCLEGIKWFRAISKKFVQVIIHNGGLKIYEINFQNHVFRIRDLKSLGESFTYLADFQNAGLCINQSSTRYYLQVHRIMGIILNFW</sequence>
<feature type="domain" description="F-box" evidence="1">
    <location>
        <begin position="20"/>
        <end position="66"/>
    </location>
</feature>
<dbReference type="Pfam" id="PF12937">
    <property type="entry name" value="F-box-like"/>
    <property type="match status" value="1"/>
</dbReference>
<dbReference type="SUPFAM" id="SSF81383">
    <property type="entry name" value="F-box domain"/>
    <property type="match status" value="1"/>
</dbReference>
<gene>
    <name evidence="2" type="ORF">g.15816</name>
</gene>
<dbReference type="PROSITE" id="PS50181">
    <property type="entry name" value="FBOX"/>
    <property type="match status" value="1"/>
</dbReference>